<name>A0AAE2BYZ5_9LAMI</name>
<accession>A0AAE2BYZ5</accession>
<protein>
    <submittedName>
        <fullName evidence="2">Mitochondrial protein</fullName>
    </submittedName>
</protein>
<dbReference type="InterPro" id="IPR000477">
    <property type="entry name" value="RT_dom"/>
</dbReference>
<dbReference type="Pfam" id="PF00078">
    <property type="entry name" value="RVT_1"/>
    <property type="match status" value="1"/>
</dbReference>
<evidence type="ECO:0000259" key="1">
    <source>
        <dbReference type="Pfam" id="PF00078"/>
    </source>
</evidence>
<evidence type="ECO:0000313" key="2">
    <source>
        <dbReference type="EMBL" id="KAK4402963.1"/>
    </source>
</evidence>
<gene>
    <name evidence="2" type="ORF">Sango_1037000</name>
</gene>
<feature type="domain" description="Reverse transcriptase" evidence="1">
    <location>
        <begin position="8"/>
        <end position="100"/>
    </location>
</feature>
<proteinExistence type="predicted"/>
<sequence>MDLNLAISNRAGVGDPLSPYIFIICAEALNCLLQVCEIKGSIRGVAVARSTPKVSHLLFADDTLIFFQATKDALIRVREVLDTYEKASGQQINLQKSSIVFS</sequence>
<dbReference type="AlphaFoldDB" id="A0AAE2BYZ5"/>
<dbReference type="EMBL" id="JACGWL010000005">
    <property type="protein sequence ID" value="KAK4402963.1"/>
    <property type="molecule type" value="Genomic_DNA"/>
</dbReference>
<dbReference type="Proteomes" id="UP001289374">
    <property type="component" value="Unassembled WGS sequence"/>
</dbReference>
<evidence type="ECO:0000313" key="3">
    <source>
        <dbReference type="Proteomes" id="UP001289374"/>
    </source>
</evidence>
<reference evidence="2" key="1">
    <citation type="submission" date="2020-06" db="EMBL/GenBank/DDBJ databases">
        <authorList>
            <person name="Li T."/>
            <person name="Hu X."/>
            <person name="Zhang T."/>
            <person name="Song X."/>
            <person name="Zhang H."/>
            <person name="Dai N."/>
            <person name="Sheng W."/>
            <person name="Hou X."/>
            <person name="Wei L."/>
        </authorList>
    </citation>
    <scope>NUCLEOTIDE SEQUENCE</scope>
    <source>
        <strain evidence="2">K16</strain>
        <tissue evidence="2">Leaf</tissue>
    </source>
</reference>
<keyword evidence="3" id="KW-1185">Reference proteome</keyword>
<organism evidence="2 3">
    <name type="scientific">Sesamum angolense</name>
    <dbReference type="NCBI Taxonomy" id="2727404"/>
    <lineage>
        <taxon>Eukaryota</taxon>
        <taxon>Viridiplantae</taxon>
        <taxon>Streptophyta</taxon>
        <taxon>Embryophyta</taxon>
        <taxon>Tracheophyta</taxon>
        <taxon>Spermatophyta</taxon>
        <taxon>Magnoliopsida</taxon>
        <taxon>eudicotyledons</taxon>
        <taxon>Gunneridae</taxon>
        <taxon>Pentapetalae</taxon>
        <taxon>asterids</taxon>
        <taxon>lamiids</taxon>
        <taxon>Lamiales</taxon>
        <taxon>Pedaliaceae</taxon>
        <taxon>Sesamum</taxon>
    </lineage>
</organism>
<reference evidence="2" key="2">
    <citation type="journal article" date="2024" name="Plant">
        <title>Genomic evolution and insights into agronomic trait innovations of Sesamum species.</title>
        <authorList>
            <person name="Miao H."/>
            <person name="Wang L."/>
            <person name="Qu L."/>
            <person name="Liu H."/>
            <person name="Sun Y."/>
            <person name="Le M."/>
            <person name="Wang Q."/>
            <person name="Wei S."/>
            <person name="Zheng Y."/>
            <person name="Lin W."/>
            <person name="Duan Y."/>
            <person name="Cao H."/>
            <person name="Xiong S."/>
            <person name="Wang X."/>
            <person name="Wei L."/>
            <person name="Li C."/>
            <person name="Ma Q."/>
            <person name="Ju M."/>
            <person name="Zhao R."/>
            <person name="Li G."/>
            <person name="Mu C."/>
            <person name="Tian Q."/>
            <person name="Mei H."/>
            <person name="Zhang T."/>
            <person name="Gao T."/>
            <person name="Zhang H."/>
        </authorList>
    </citation>
    <scope>NUCLEOTIDE SEQUENCE</scope>
    <source>
        <strain evidence="2">K16</strain>
    </source>
</reference>
<comment type="caution">
    <text evidence="2">The sequence shown here is derived from an EMBL/GenBank/DDBJ whole genome shotgun (WGS) entry which is preliminary data.</text>
</comment>